<dbReference type="EMBL" id="QQBC01000007">
    <property type="protein sequence ID" value="RDI64771.1"/>
    <property type="molecule type" value="Genomic_DNA"/>
</dbReference>
<dbReference type="Proteomes" id="UP000254869">
    <property type="component" value="Unassembled WGS sequence"/>
</dbReference>
<keyword evidence="2" id="KW-1185">Reference proteome</keyword>
<keyword evidence="1" id="KW-0808">Transferase</keyword>
<name>A0A370I3R6_9NOCA</name>
<comment type="caution">
    <text evidence="1">The sequence shown here is derived from an EMBL/GenBank/DDBJ whole genome shotgun (WGS) entry which is preliminary data.</text>
</comment>
<protein>
    <submittedName>
        <fullName evidence="1">S-adenosyl methyltransferase</fullName>
    </submittedName>
</protein>
<gene>
    <name evidence="1" type="ORF">DFR76_107147</name>
</gene>
<dbReference type="GO" id="GO:0008168">
    <property type="term" value="F:methyltransferase activity"/>
    <property type="evidence" value="ECO:0007669"/>
    <property type="project" value="UniProtKB-KW"/>
</dbReference>
<dbReference type="AlphaFoldDB" id="A0A370I3R6"/>
<dbReference type="InterPro" id="IPR006764">
    <property type="entry name" value="SAM_dep_MeTrfase_SAV2177_type"/>
</dbReference>
<organism evidence="1 2">
    <name type="scientific">Nocardia pseudobrasiliensis</name>
    <dbReference type="NCBI Taxonomy" id="45979"/>
    <lineage>
        <taxon>Bacteria</taxon>
        <taxon>Bacillati</taxon>
        <taxon>Actinomycetota</taxon>
        <taxon>Actinomycetes</taxon>
        <taxon>Mycobacteriales</taxon>
        <taxon>Nocardiaceae</taxon>
        <taxon>Nocardia</taxon>
    </lineage>
</organism>
<dbReference type="Gene3D" id="3.40.50.150">
    <property type="entry name" value="Vaccinia Virus protein VP39"/>
    <property type="match status" value="1"/>
</dbReference>
<sequence>MSDNGFQSREIDAGRPSAARMYHYYLSGEAVFDVDKVFGEQIFQIFPYADVWAHHNRGFLQRATKFMVAQGIRQFLDIGSGLPTVGNTHEVARLAAPDTRVVYVDNDLEAVTRAHELLDRQDALDSTAIIEADLRCPDLILGHADTRRLLDFDRPVGLLIISVWPFVPDSDRPYELMAQLRDRLPAGSYVAMSHASLWEASPEVKERILALTELYKQTSDPVVNRTRDEFAAFFDGFELVEPGLVHAPDWRPTESVDSQDPARPCNFAAVGYKP</sequence>
<accession>A0A370I3R6</accession>
<keyword evidence="1" id="KW-0489">Methyltransferase</keyword>
<proteinExistence type="predicted"/>
<dbReference type="RefSeq" id="WP_067996452.1">
    <property type="nucleotide sequence ID" value="NZ_QQBC01000007.1"/>
</dbReference>
<reference evidence="1 2" key="1">
    <citation type="submission" date="2018-07" db="EMBL/GenBank/DDBJ databases">
        <title>Genomic Encyclopedia of Type Strains, Phase IV (KMG-IV): sequencing the most valuable type-strain genomes for metagenomic binning, comparative biology and taxonomic classification.</title>
        <authorList>
            <person name="Goeker M."/>
        </authorList>
    </citation>
    <scope>NUCLEOTIDE SEQUENCE [LARGE SCALE GENOMIC DNA]</scope>
    <source>
        <strain evidence="1 2">DSM 44290</strain>
    </source>
</reference>
<dbReference type="STRING" id="1210086.GCA_001613105_02429"/>
<dbReference type="GO" id="GO:0032259">
    <property type="term" value="P:methylation"/>
    <property type="evidence" value="ECO:0007669"/>
    <property type="project" value="UniProtKB-KW"/>
</dbReference>
<evidence type="ECO:0000313" key="1">
    <source>
        <dbReference type="EMBL" id="RDI64771.1"/>
    </source>
</evidence>
<dbReference type="SUPFAM" id="SSF53335">
    <property type="entry name" value="S-adenosyl-L-methionine-dependent methyltransferases"/>
    <property type="match status" value="1"/>
</dbReference>
<dbReference type="Pfam" id="PF04672">
    <property type="entry name" value="Methyltransf_19"/>
    <property type="match status" value="1"/>
</dbReference>
<evidence type="ECO:0000313" key="2">
    <source>
        <dbReference type="Proteomes" id="UP000254869"/>
    </source>
</evidence>
<dbReference type="PIRSF" id="PIRSF017393">
    <property type="entry name" value="MTase_SAV2177"/>
    <property type="match status" value="1"/>
</dbReference>
<dbReference type="InterPro" id="IPR029063">
    <property type="entry name" value="SAM-dependent_MTases_sf"/>
</dbReference>